<feature type="domain" description="Bacterial type II secretion system protein E" evidence="4">
    <location>
        <begin position="382"/>
        <end position="396"/>
    </location>
</feature>
<dbReference type="Gene3D" id="3.30.300.160">
    <property type="entry name" value="Type II secretion system, protein E, N-terminal domain"/>
    <property type="match status" value="1"/>
</dbReference>
<dbReference type="EMBL" id="FNFX01000005">
    <property type="protein sequence ID" value="SDK82649.1"/>
    <property type="molecule type" value="Genomic_DNA"/>
</dbReference>
<evidence type="ECO:0000256" key="3">
    <source>
        <dbReference type="ARBA" id="ARBA00022840"/>
    </source>
</evidence>
<dbReference type="Pfam" id="PF00437">
    <property type="entry name" value="T2SSE"/>
    <property type="match status" value="1"/>
</dbReference>
<keyword evidence="2" id="KW-0547">Nucleotide-binding</keyword>
<dbReference type="GO" id="GO:0016887">
    <property type="term" value="F:ATP hydrolysis activity"/>
    <property type="evidence" value="ECO:0007669"/>
    <property type="project" value="TreeGrafter"/>
</dbReference>
<dbReference type="Gene3D" id="3.40.50.300">
    <property type="entry name" value="P-loop containing nucleotide triphosphate hydrolases"/>
    <property type="match status" value="1"/>
</dbReference>
<dbReference type="InterPro" id="IPR007831">
    <property type="entry name" value="T2SS_GspE_N"/>
</dbReference>
<dbReference type="Pfam" id="PF05157">
    <property type="entry name" value="MshEN"/>
    <property type="match status" value="1"/>
</dbReference>
<dbReference type="Proteomes" id="UP000198629">
    <property type="component" value="Unassembled WGS sequence"/>
</dbReference>
<dbReference type="InterPro" id="IPR001482">
    <property type="entry name" value="T2SS/T4SS_dom"/>
</dbReference>
<evidence type="ECO:0000259" key="4">
    <source>
        <dbReference type="PROSITE" id="PS00662"/>
    </source>
</evidence>
<proteinExistence type="inferred from homology"/>
<evidence type="ECO:0000313" key="6">
    <source>
        <dbReference type="Proteomes" id="UP000198629"/>
    </source>
</evidence>
<dbReference type="InterPro" id="IPR037257">
    <property type="entry name" value="T2SS_E_N_sf"/>
</dbReference>
<dbReference type="PROSITE" id="PS00662">
    <property type="entry name" value="T2SP_E"/>
    <property type="match status" value="1"/>
</dbReference>
<organism evidence="5 6">
    <name type="scientific">Methylophilus rhizosphaerae</name>
    <dbReference type="NCBI Taxonomy" id="492660"/>
    <lineage>
        <taxon>Bacteria</taxon>
        <taxon>Pseudomonadati</taxon>
        <taxon>Pseudomonadota</taxon>
        <taxon>Betaproteobacteria</taxon>
        <taxon>Nitrosomonadales</taxon>
        <taxon>Methylophilaceae</taxon>
        <taxon>Methylophilus</taxon>
    </lineage>
</organism>
<dbReference type="GO" id="GO:0005886">
    <property type="term" value="C:plasma membrane"/>
    <property type="evidence" value="ECO:0007669"/>
    <property type="project" value="TreeGrafter"/>
</dbReference>
<dbReference type="GO" id="GO:0005524">
    <property type="term" value="F:ATP binding"/>
    <property type="evidence" value="ECO:0007669"/>
    <property type="project" value="UniProtKB-KW"/>
</dbReference>
<gene>
    <name evidence="5" type="ORF">SAMN05192566_2586</name>
</gene>
<dbReference type="FunFam" id="3.30.450.90:FF:000001">
    <property type="entry name" value="Type II secretion system ATPase GspE"/>
    <property type="match status" value="1"/>
</dbReference>
<name>A0A1G9F2G5_9PROT</name>
<dbReference type="FunFam" id="3.40.50.300:FF:000398">
    <property type="entry name" value="Type IV pilus assembly ATPase PilB"/>
    <property type="match status" value="1"/>
</dbReference>
<accession>A0A1G9F2G5</accession>
<dbReference type="CDD" id="cd01129">
    <property type="entry name" value="PulE-GspE-like"/>
    <property type="match status" value="1"/>
</dbReference>
<keyword evidence="3" id="KW-0067">ATP-binding</keyword>
<comment type="similarity">
    <text evidence="1">Belongs to the GSP E family.</text>
</comment>
<dbReference type="STRING" id="492660.SAMN05192566_2586"/>
<dbReference type="Gene3D" id="3.30.450.90">
    <property type="match status" value="1"/>
</dbReference>
<evidence type="ECO:0000256" key="1">
    <source>
        <dbReference type="ARBA" id="ARBA00006611"/>
    </source>
</evidence>
<dbReference type="SUPFAM" id="SSF52540">
    <property type="entry name" value="P-loop containing nucleoside triphosphate hydrolases"/>
    <property type="match status" value="1"/>
</dbReference>
<reference evidence="6" key="1">
    <citation type="submission" date="2016-10" db="EMBL/GenBank/DDBJ databases">
        <authorList>
            <person name="Varghese N."/>
            <person name="Submissions S."/>
        </authorList>
    </citation>
    <scope>NUCLEOTIDE SEQUENCE [LARGE SCALE GENOMIC DNA]</scope>
    <source>
        <strain evidence="6">CBMB127</strain>
    </source>
</reference>
<dbReference type="PANTHER" id="PTHR30258:SF29">
    <property type="entry name" value="MSHA PILUS ASSEMBLY ATPASE MSHE"/>
    <property type="match status" value="1"/>
</dbReference>
<dbReference type="RefSeq" id="WP_176755298.1">
    <property type="nucleotide sequence ID" value="NZ_FNFX01000005.1"/>
</dbReference>
<keyword evidence="6" id="KW-1185">Reference proteome</keyword>
<evidence type="ECO:0000313" key="5">
    <source>
        <dbReference type="EMBL" id="SDK82649.1"/>
    </source>
</evidence>
<sequence>MARPEKIRLGEILVRQNFMTQAELDQALEEQRKTGRRLGRVIADKGFASERQIAEAVAHQLNIPFLDLGQYELDVKQVQKLPEVQSRRFRAILIEERVNSYLVAMVDPSDVYAYDELIRLLKRDIEIVVVQESLLMQTIDRSYRLTEEISSLALELQEDLAASNVDLASLMGVDLGIDDAPVVKLLQTIFEDAVQVRASDVHIEPQENKLLIRFRIDGVMHFQTQADIKIVSALIMRLKIMAGLDISEKRLPQDGRFGFTVKGKAVDMRISTMPTQYGETVVMRLLIQNTAHFQLDKLGMPPDLLERFRKMIARPSGMVLVTGPTGSGKTTTLYSALSELNTPETKVITVEDPVEYRLPGIIQTQVNEKIELDFPKLLRAILRQDPDIVLVGEMRDEETAQTGLRASMTGHLVLSTLHTNDASTAPVRLIDMGVPRFMVAMSLLGVMAQRLVRLICPHCAVEHTPAETESTWLRQVLRGAEVPATFRHGKGCQHCNRTGYLGRVGLYEFLEMTDDLAMAANLPDTNIFIQKARERLRGKTLRDQSLQLALQGKTTLEEIMRVDNQFEE</sequence>
<dbReference type="SUPFAM" id="SSF160246">
    <property type="entry name" value="EspE N-terminal domain-like"/>
    <property type="match status" value="1"/>
</dbReference>
<dbReference type="AlphaFoldDB" id="A0A1G9F2G5"/>
<dbReference type="PANTHER" id="PTHR30258">
    <property type="entry name" value="TYPE II SECRETION SYSTEM PROTEIN GSPE-RELATED"/>
    <property type="match status" value="1"/>
</dbReference>
<dbReference type="InterPro" id="IPR027417">
    <property type="entry name" value="P-loop_NTPase"/>
</dbReference>
<protein>
    <submittedName>
        <fullName evidence="5">MSHA biogenesis protein MshE</fullName>
    </submittedName>
</protein>
<evidence type="ECO:0000256" key="2">
    <source>
        <dbReference type="ARBA" id="ARBA00022741"/>
    </source>
</evidence>